<dbReference type="GO" id="GO:0003677">
    <property type="term" value="F:DNA binding"/>
    <property type="evidence" value="ECO:0007669"/>
    <property type="project" value="UniProtKB-KW"/>
</dbReference>
<dbReference type="SUPFAM" id="SSF56349">
    <property type="entry name" value="DNA breaking-rejoining enzymes"/>
    <property type="match status" value="1"/>
</dbReference>
<organism evidence="5 6">
    <name type="scientific">Alistipes finegoldii</name>
    <dbReference type="NCBI Taxonomy" id="214856"/>
    <lineage>
        <taxon>Bacteria</taxon>
        <taxon>Pseudomonadati</taxon>
        <taxon>Bacteroidota</taxon>
        <taxon>Bacteroidia</taxon>
        <taxon>Bacteroidales</taxon>
        <taxon>Rikenellaceae</taxon>
        <taxon>Alistipes</taxon>
    </lineage>
</organism>
<evidence type="ECO:0000259" key="4">
    <source>
        <dbReference type="PROSITE" id="PS51898"/>
    </source>
</evidence>
<comment type="similarity">
    <text evidence="1">Belongs to the 'phage' integrase family.</text>
</comment>
<dbReference type="CDD" id="cd01185">
    <property type="entry name" value="INTN1_C_like"/>
    <property type="match status" value="1"/>
</dbReference>
<dbReference type="PANTHER" id="PTHR30349:SF41">
    <property type="entry name" value="INTEGRASE_RECOMBINASE PROTEIN MJ0367-RELATED"/>
    <property type="match status" value="1"/>
</dbReference>
<comment type="caution">
    <text evidence="5">The sequence shown here is derived from an EMBL/GenBank/DDBJ whole genome shotgun (WGS) entry which is preliminary data.</text>
</comment>
<dbReference type="Pfam" id="PF00589">
    <property type="entry name" value="Phage_integrase"/>
    <property type="match status" value="1"/>
</dbReference>
<evidence type="ECO:0000313" key="6">
    <source>
        <dbReference type="Proteomes" id="UP001055105"/>
    </source>
</evidence>
<dbReference type="InterPro" id="IPR050090">
    <property type="entry name" value="Tyrosine_recombinase_XerCD"/>
</dbReference>
<protein>
    <recommendedName>
        <fullName evidence="4">Tyr recombinase domain-containing protein</fullName>
    </recommendedName>
</protein>
<dbReference type="InterPro" id="IPR002104">
    <property type="entry name" value="Integrase_catalytic"/>
</dbReference>
<dbReference type="PANTHER" id="PTHR30349">
    <property type="entry name" value="PHAGE INTEGRASE-RELATED"/>
    <property type="match status" value="1"/>
</dbReference>
<dbReference type="GO" id="GO:0015074">
    <property type="term" value="P:DNA integration"/>
    <property type="evidence" value="ECO:0007669"/>
    <property type="project" value="InterPro"/>
</dbReference>
<name>A0AA37KPS5_9BACT</name>
<evidence type="ECO:0000256" key="3">
    <source>
        <dbReference type="ARBA" id="ARBA00023172"/>
    </source>
</evidence>
<evidence type="ECO:0000256" key="2">
    <source>
        <dbReference type="ARBA" id="ARBA00023125"/>
    </source>
</evidence>
<dbReference type="PROSITE" id="PS51898">
    <property type="entry name" value="TYR_RECOMBINASE"/>
    <property type="match status" value="1"/>
</dbReference>
<keyword evidence="2" id="KW-0238">DNA-binding</keyword>
<dbReference type="RefSeq" id="WP_018697480.1">
    <property type="nucleotide sequence ID" value="NZ_AP025581.1"/>
</dbReference>
<reference evidence="5" key="1">
    <citation type="submission" date="2022-01" db="EMBL/GenBank/DDBJ databases">
        <title>Novel bile acid biosynthetic pathways are enriched in the microbiome of centenarians.</title>
        <authorList>
            <person name="Sato Y."/>
            <person name="Atarashi K."/>
            <person name="Plichta R.D."/>
            <person name="Arai Y."/>
            <person name="Sasajima S."/>
            <person name="Kearney M.S."/>
            <person name="Suda W."/>
            <person name="Takeshita K."/>
            <person name="Sasaki T."/>
            <person name="Okamoto S."/>
            <person name="Skelly N.A."/>
            <person name="Okamura Y."/>
            <person name="Vlamakis H."/>
            <person name="Li Y."/>
            <person name="Tanoue T."/>
            <person name="Takei H."/>
            <person name="Nittono H."/>
            <person name="Narushima S."/>
            <person name="Irie J."/>
            <person name="Itoh H."/>
            <person name="Moriya K."/>
            <person name="Sugiura Y."/>
            <person name="Suematsu M."/>
            <person name="Moritoki N."/>
            <person name="Shibata S."/>
            <person name="Littman R.D."/>
            <person name="Fischbach A.M."/>
            <person name="Uwamino Y."/>
            <person name="Inoue T."/>
            <person name="Honda A."/>
            <person name="Hattori M."/>
            <person name="Murai T."/>
            <person name="Xavier J.R."/>
            <person name="Hirose N."/>
            <person name="Honda K."/>
        </authorList>
    </citation>
    <scope>NUCLEOTIDE SEQUENCE</scope>
    <source>
        <strain evidence="5">CE91-St16</strain>
    </source>
</reference>
<accession>A0AA37KPS5</accession>
<gene>
    <name evidence="5" type="ORF">CE91St16_28600</name>
</gene>
<dbReference type="AlphaFoldDB" id="A0AA37KPS5"/>
<feature type="domain" description="Tyr recombinase" evidence="4">
    <location>
        <begin position="274"/>
        <end position="466"/>
    </location>
</feature>
<dbReference type="EMBL" id="BQOL01000002">
    <property type="protein sequence ID" value="GKI19952.1"/>
    <property type="molecule type" value="Genomic_DNA"/>
</dbReference>
<sequence>MAKTTYSLAKSKNNLGEAQIIIRMYVRMGYFVRIKSNIWVDEKRWGKKNNITIPTIPGEEQTALLNKKELLRQLTLYVEEAILNADDKNIIDKIWAEKIVARFYKKSKEPKNKSEKTPADNFFSLFDGYIKKRKFSEARIKHLSVLRRCLQRFEMYKQLGNRRYKLDIAKLTHEDLSEIEHFLFHEREFFLQYPQIYEAVPYSLKVPKKSVRKVKPYLDATGNPRPKGMPVVRGQNTVTDIMTRFRSFMIWAIEEGYAQKNPFKEYRINESVYGKPIYISVAERKKIHETDMSDDPVLEQQKNVFVLQCLIGCRVGDYYNMTYDNLIGNAIEYIPSKTRNDRVNTIRVPLTETALEIINRYRNLERKTIMPFVAQQTYNVYIKKVFLRAGITRTVTVINQQTRQEEQRPIYEIASSHMARRTFIGNIYKNVKDPNLVGALSGHKEGSKAFARYRDIDEDMKKELVNMLE</sequence>
<dbReference type="InterPro" id="IPR011010">
    <property type="entry name" value="DNA_brk_join_enz"/>
</dbReference>
<keyword evidence="3" id="KW-0233">DNA recombination</keyword>
<evidence type="ECO:0000313" key="5">
    <source>
        <dbReference type="EMBL" id="GKI19952.1"/>
    </source>
</evidence>
<dbReference type="Proteomes" id="UP001055105">
    <property type="component" value="Unassembled WGS sequence"/>
</dbReference>
<proteinExistence type="inferred from homology"/>
<dbReference type="GO" id="GO:0006310">
    <property type="term" value="P:DNA recombination"/>
    <property type="evidence" value="ECO:0007669"/>
    <property type="project" value="UniProtKB-KW"/>
</dbReference>
<dbReference type="Gene3D" id="1.10.443.10">
    <property type="entry name" value="Intergrase catalytic core"/>
    <property type="match status" value="1"/>
</dbReference>
<dbReference type="InterPro" id="IPR013762">
    <property type="entry name" value="Integrase-like_cat_sf"/>
</dbReference>
<dbReference type="InterPro" id="IPR010998">
    <property type="entry name" value="Integrase_recombinase_N"/>
</dbReference>
<evidence type="ECO:0000256" key="1">
    <source>
        <dbReference type="ARBA" id="ARBA00008857"/>
    </source>
</evidence>
<dbReference type="Gene3D" id="1.10.150.130">
    <property type="match status" value="1"/>
</dbReference>